<reference evidence="1" key="1">
    <citation type="submission" date="2019-11" db="EMBL/GenBank/DDBJ databases">
        <title>Nori genome reveals adaptations in red seaweeds to the harsh intertidal environment.</title>
        <authorList>
            <person name="Wang D."/>
            <person name="Mao Y."/>
        </authorList>
    </citation>
    <scope>NUCLEOTIDE SEQUENCE</scope>
    <source>
        <tissue evidence="1">Gametophyte</tissue>
    </source>
</reference>
<dbReference type="Proteomes" id="UP000798662">
    <property type="component" value="Chromosome 1"/>
</dbReference>
<organism evidence="1 2">
    <name type="scientific">Pyropia yezoensis</name>
    <name type="common">Susabi-nori</name>
    <name type="synonym">Porphyra yezoensis</name>
    <dbReference type="NCBI Taxonomy" id="2788"/>
    <lineage>
        <taxon>Eukaryota</taxon>
        <taxon>Rhodophyta</taxon>
        <taxon>Bangiophyceae</taxon>
        <taxon>Bangiales</taxon>
        <taxon>Bangiaceae</taxon>
        <taxon>Pyropia</taxon>
    </lineage>
</organism>
<proteinExistence type="predicted"/>
<keyword evidence="2" id="KW-1185">Reference proteome</keyword>
<accession>A0ACC3BXE5</accession>
<protein>
    <submittedName>
        <fullName evidence="1">Uncharacterized protein</fullName>
    </submittedName>
</protein>
<evidence type="ECO:0000313" key="2">
    <source>
        <dbReference type="Proteomes" id="UP000798662"/>
    </source>
</evidence>
<dbReference type="EMBL" id="CM020618">
    <property type="protein sequence ID" value="KAK1862570.1"/>
    <property type="molecule type" value="Genomic_DNA"/>
</dbReference>
<gene>
    <name evidence="1" type="ORF">I4F81_005138</name>
</gene>
<name>A0ACC3BXE5_PYRYE</name>
<comment type="caution">
    <text evidence="1">The sequence shown here is derived from an EMBL/GenBank/DDBJ whole genome shotgun (WGS) entry which is preliminary data.</text>
</comment>
<evidence type="ECO:0000313" key="1">
    <source>
        <dbReference type="EMBL" id="KAK1862570.1"/>
    </source>
</evidence>
<sequence length="794" mass="86764">MRGNYGGDFSDVFPTDASFVAGLRGEQNRILSKLKWMKAPIEVGGKTYTFYFRDLLDVAVNAVRMAEYLDLEGGRLPPAADGSPRRSTTLNADMFVNEVRAVQSLHCQRARPLFASLHADAAVVSWSGTAYVYPVGAQFPSLRDDGSRWVTVGYIPHIPKAVSRTDKAKLEVSDSRTGFLQRCVALILRRVSRASETGYPVAIPGVGTVLLVARVGGIVVDFIEERSLYALMGSGSTIICSLCRVHHSTSCAAGSPRANPRNVVETLAAQLAAAEVRVVDPRVSLRGPLAKAHSALAFAPVLASMQGLSTGSMNYIRVVSFDLLHVWKISILCTVAQRLPWFLRAICTKSGGATMGSVRQTLDALNHQGFELGRRCRAKPASPGCFVPPEEKQAAMTGHSWRQFSVFWPHTVAGLICPADPDGLKSFQADLSAVSAYGPVSADLDDGLGLEDDEDAHQAVPAGVATGDGTAYQSLFGDMPVQDAVQKMFCQIAQLEGMLCGDNMADTVHTTGTQASALLDAAFCVGRSIQVLLRPAHTSGLHRLMWHLRNELEGRGNLWEGDTSRNESLRKVCKKMCLRSNKRGPTLAVQMMRGEQAQTEILHGLTGRETDDEAVSEDEERVEQVNAMHAVRLDDRDAVPDSVLHMSTRGVRIAVGVLSALPGLQDLPTLLEMDVAETVVGAKTLKFNAKFEWGTQSRIQLLRATTSFNAKPYLDHLRYKADNGESVWPTVELIDAARVLRLESIVPDWRALEKRCGVHATPSKKPHTPDEFRQERFFVNVFYPWTSRRAVGDD</sequence>